<dbReference type="RefSeq" id="WP_219798455.1">
    <property type="nucleotide sequence ID" value="NZ_CP080095.1"/>
</dbReference>
<keyword evidence="12" id="KW-1185">Reference proteome</keyword>
<organism evidence="11 12">
    <name type="scientific">Paraburkholderia edwinii</name>
    <dbReference type="NCBI Taxonomy" id="2861782"/>
    <lineage>
        <taxon>Bacteria</taxon>
        <taxon>Pseudomonadati</taxon>
        <taxon>Pseudomonadota</taxon>
        <taxon>Betaproteobacteria</taxon>
        <taxon>Burkholderiales</taxon>
        <taxon>Burkholderiaceae</taxon>
        <taxon>Paraburkholderia</taxon>
    </lineage>
</organism>
<keyword evidence="3" id="KW-1003">Cell membrane</keyword>
<keyword evidence="6" id="KW-0653">Protein transport</keyword>
<evidence type="ECO:0000256" key="3">
    <source>
        <dbReference type="ARBA" id="ARBA00022475"/>
    </source>
</evidence>
<evidence type="ECO:0000313" key="11">
    <source>
        <dbReference type="EMBL" id="QYD69081.1"/>
    </source>
</evidence>
<feature type="transmembrane region" description="Helical" evidence="9">
    <location>
        <begin position="6"/>
        <end position="26"/>
    </location>
</feature>
<evidence type="ECO:0000256" key="9">
    <source>
        <dbReference type="SAM" id="Phobius"/>
    </source>
</evidence>
<keyword evidence="2" id="KW-0813">Transport</keyword>
<accession>A0ABX8UJ99</accession>
<evidence type="ECO:0000256" key="8">
    <source>
        <dbReference type="ARBA" id="ARBA00023136"/>
    </source>
</evidence>
<evidence type="ECO:0000259" key="10">
    <source>
        <dbReference type="Pfam" id="PF11356"/>
    </source>
</evidence>
<evidence type="ECO:0000256" key="6">
    <source>
        <dbReference type="ARBA" id="ARBA00022927"/>
    </source>
</evidence>
<dbReference type="Pfam" id="PF11356">
    <property type="entry name" value="T2SSC"/>
    <property type="match status" value="1"/>
</dbReference>
<feature type="domain" description="Type II secretion system protein GspC N-terminal" evidence="10">
    <location>
        <begin position="65"/>
        <end position="123"/>
    </location>
</feature>
<evidence type="ECO:0000256" key="7">
    <source>
        <dbReference type="ARBA" id="ARBA00022989"/>
    </source>
</evidence>
<dbReference type="Proteomes" id="UP000826462">
    <property type="component" value="Chromosome 1"/>
</dbReference>
<evidence type="ECO:0000256" key="2">
    <source>
        <dbReference type="ARBA" id="ARBA00022448"/>
    </source>
</evidence>
<dbReference type="InterPro" id="IPR024961">
    <property type="entry name" value="T2SS_GspC_N"/>
</dbReference>
<comment type="subcellular location">
    <subcellularLocation>
        <location evidence="1">Cell inner membrane</location>
    </subcellularLocation>
</comment>
<evidence type="ECO:0000256" key="4">
    <source>
        <dbReference type="ARBA" id="ARBA00022519"/>
    </source>
</evidence>
<evidence type="ECO:0000256" key="5">
    <source>
        <dbReference type="ARBA" id="ARBA00022692"/>
    </source>
</evidence>
<evidence type="ECO:0000313" key="12">
    <source>
        <dbReference type="Proteomes" id="UP000826462"/>
    </source>
</evidence>
<dbReference type="EMBL" id="CP080095">
    <property type="protein sequence ID" value="QYD69081.1"/>
    <property type="molecule type" value="Genomic_DNA"/>
</dbReference>
<keyword evidence="4" id="KW-0997">Cell inner membrane</keyword>
<evidence type="ECO:0000256" key="1">
    <source>
        <dbReference type="ARBA" id="ARBA00004533"/>
    </source>
</evidence>
<dbReference type="Gene3D" id="2.30.30.830">
    <property type="match status" value="1"/>
</dbReference>
<keyword evidence="5 9" id="KW-0812">Transmembrane</keyword>
<reference evidence="11 12" key="1">
    <citation type="submission" date="2021-07" db="EMBL/GenBank/DDBJ databases">
        <title>Paraburkholderia edwinii protects Aspergillus sp. from phenazines by acting as a toxin sponge.</title>
        <authorList>
            <person name="Dahlstrom K.M."/>
            <person name="Newman D.K."/>
        </authorList>
    </citation>
    <scope>NUCLEOTIDE SEQUENCE [LARGE SCALE GENOMIC DNA]</scope>
    <source>
        <strain evidence="11 12">Pe01</strain>
    </source>
</reference>
<sequence>MTALQVRLISLLCFAVFCATATYWVVTLTSHRGPTVPAAAARPPVSVDQAATLFGGQLTRTVNQDVRLYGILALHDGAAAIVSVGGEPPHTVSLGNAIMEGAKLSEVRARSIIIDRNGSHSEVFLPANAPGPTIYVR</sequence>
<gene>
    <name evidence="11" type="ORF">KZJ38_01395</name>
</gene>
<keyword evidence="8 9" id="KW-0472">Membrane</keyword>
<name>A0ABX8UJ99_9BURK</name>
<keyword evidence="7 9" id="KW-1133">Transmembrane helix</keyword>
<protein>
    <submittedName>
        <fullName evidence="11">General secretion pathway protein GspC</fullName>
    </submittedName>
</protein>
<proteinExistence type="predicted"/>